<comment type="caution">
    <text evidence="1">The sequence shown here is derived from an EMBL/GenBank/DDBJ whole genome shotgun (WGS) entry which is preliminary data.</text>
</comment>
<dbReference type="EMBL" id="JAUFPX010000002">
    <property type="protein sequence ID" value="MDN3589558.1"/>
    <property type="molecule type" value="Genomic_DNA"/>
</dbReference>
<reference evidence="2" key="1">
    <citation type="journal article" date="2019" name="Int. J. Syst. Evol. Microbiol.">
        <title>The Global Catalogue of Microorganisms (GCM) 10K type strain sequencing project: providing services to taxonomists for standard genome sequencing and annotation.</title>
        <authorList>
            <consortium name="The Broad Institute Genomics Platform"/>
            <consortium name="The Broad Institute Genome Sequencing Center for Infectious Disease"/>
            <person name="Wu L."/>
            <person name="Ma J."/>
        </authorList>
    </citation>
    <scope>NUCLEOTIDE SEQUENCE [LARGE SCALE GENOMIC DNA]</scope>
    <source>
        <strain evidence="2">CECT 7069</strain>
    </source>
</reference>
<accession>A0ABT8BCD0</accession>
<evidence type="ECO:0000313" key="1">
    <source>
        <dbReference type="EMBL" id="MDN3589558.1"/>
    </source>
</evidence>
<sequence length="78" mass="8649">MTRLEQYRDRRAKLREAQTQLEATLDDVIPSLSLQPSAAFEALLAYAVDGLVAQGTMRSKQQALYLISKALTKHGMIG</sequence>
<protein>
    <submittedName>
        <fullName evidence="1">Uncharacterized protein</fullName>
    </submittedName>
</protein>
<dbReference type="RefSeq" id="WP_238224088.1">
    <property type="nucleotide sequence ID" value="NZ_BPQD01000007.1"/>
</dbReference>
<proteinExistence type="predicted"/>
<keyword evidence="2" id="KW-1185">Reference proteome</keyword>
<gene>
    <name evidence="1" type="ORF">QWZ12_02910</name>
</gene>
<name>A0ABT8BCD0_9HYPH</name>
<organism evidence="1 2">
    <name type="scientific">Methylobacterium adhaesivum</name>
    <dbReference type="NCBI Taxonomy" id="333297"/>
    <lineage>
        <taxon>Bacteria</taxon>
        <taxon>Pseudomonadati</taxon>
        <taxon>Pseudomonadota</taxon>
        <taxon>Alphaproteobacteria</taxon>
        <taxon>Hyphomicrobiales</taxon>
        <taxon>Methylobacteriaceae</taxon>
        <taxon>Methylobacterium</taxon>
    </lineage>
</organism>
<dbReference type="Proteomes" id="UP001224644">
    <property type="component" value="Unassembled WGS sequence"/>
</dbReference>
<evidence type="ECO:0000313" key="2">
    <source>
        <dbReference type="Proteomes" id="UP001224644"/>
    </source>
</evidence>